<evidence type="ECO:0000259" key="1">
    <source>
        <dbReference type="Pfam" id="PF04233"/>
    </source>
</evidence>
<dbReference type="InterPro" id="IPR006528">
    <property type="entry name" value="Phage_head_morphogenesis_dom"/>
</dbReference>
<evidence type="ECO:0000313" key="3">
    <source>
        <dbReference type="Proteomes" id="UP001370590"/>
    </source>
</evidence>
<dbReference type="NCBIfam" id="TIGR01641">
    <property type="entry name" value="phageSPP1_gp7"/>
    <property type="match status" value="1"/>
</dbReference>
<reference evidence="2 3" key="1">
    <citation type="submission" date="2023-10" db="EMBL/GenBank/DDBJ databases">
        <title>Nicoliella lavandulae sp. nov. isolated from Lavandula angustifolia flowers.</title>
        <authorList>
            <person name="Alcantara C."/>
            <person name="Zuniga M."/>
            <person name="Landete J.M."/>
            <person name="Monedero V."/>
        </authorList>
    </citation>
    <scope>NUCLEOTIDE SEQUENCE [LARGE SCALE GENOMIC DNA]</scope>
    <source>
        <strain evidence="2 3">Es01</strain>
    </source>
</reference>
<accession>A0ABU8SM84</accession>
<dbReference type="RefSeq" id="WP_339960873.1">
    <property type="nucleotide sequence ID" value="NZ_JAWMWH010000003.1"/>
</dbReference>
<dbReference type="EMBL" id="JAWMWH010000003">
    <property type="protein sequence ID" value="MEJ6401025.1"/>
    <property type="molecule type" value="Genomic_DNA"/>
</dbReference>
<evidence type="ECO:0000313" key="2">
    <source>
        <dbReference type="EMBL" id="MEJ6401025.1"/>
    </source>
</evidence>
<dbReference type="Proteomes" id="UP001370590">
    <property type="component" value="Unassembled WGS sequence"/>
</dbReference>
<feature type="domain" description="Phage head morphogenesis" evidence="1">
    <location>
        <begin position="221"/>
        <end position="294"/>
    </location>
</feature>
<dbReference type="Pfam" id="PF04233">
    <property type="entry name" value="Phage_Mu_F"/>
    <property type="match status" value="1"/>
</dbReference>
<name>A0ABU8SM84_9LACO</name>
<comment type="caution">
    <text evidence="2">The sequence shown here is derived from an EMBL/GenBank/DDBJ whole genome shotgun (WGS) entry which is preliminary data.</text>
</comment>
<gene>
    <name evidence="2" type="ORF">R4146_07700</name>
</gene>
<organism evidence="2 3">
    <name type="scientific">Nicoliella lavandulae</name>
    <dbReference type="NCBI Taxonomy" id="3082954"/>
    <lineage>
        <taxon>Bacteria</taxon>
        <taxon>Bacillati</taxon>
        <taxon>Bacillota</taxon>
        <taxon>Bacilli</taxon>
        <taxon>Lactobacillales</taxon>
        <taxon>Lactobacillaceae</taxon>
        <taxon>Nicoliella</taxon>
    </lineage>
</organism>
<keyword evidence="3" id="KW-1185">Reference proteome</keyword>
<protein>
    <submittedName>
        <fullName evidence="2">Minor capsid protein</fullName>
    </submittedName>
</protein>
<proteinExistence type="predicted"/>
<sequence>MQNSAYLEHQHINQLIAQDNANAKHLDNYYTAAMSIIASHLQDFYREYATDTGLSLTQVSQSVNGWDLANFKQAIDTLMQDVTPDSNLRKRIAVAQAQAMIDKKHTMAAIVGAGIAAATFKAQQYSNQELPNQFTKEFNYRSPTNYQKKQLPSEPKDNIKDFNNRLWVHSDVMVTRTQETLNNALRKGVDQAGMNKLTQVKSQSTKRTSDNLSSSANDLVSRVQIAFRITAINNTNAGKSDAYHNITANYVKWITQEDTHVCPQCEPLDGNVYPVSGAPKPQIDTHFQCRCSTIRCNADGDLQDVYPD</sequence>